<gene>
    <name evidence="1" type="ORF">HICCMSTLAB_LOCUS9713</name>
</gene>
<evidence type="ECO:0000313" key="1">
    <source>
        <dbReference type="EMBL" id="CAG5100640.1"/>
    </source>
</evidence>
<evidence type="ECO:0000313" key="2">
    <source>
        <dbReference type="Proteomes" id="UP000786811"/>
    </source>
</evidence>
<proteinExistence type="predicted"/>
<name>A0A8J2MPU0_COTCN</name>
<dbReference type="Proteomes" id="UP000786811">
    <property type="component" value="Unassembled WGS sequence"/>
</dbReference>
<dbReference type="EMBL" id="CAJNRD030001122">
    <property type="protein sequence ID" value="CAG5100640.1"/>
    <property type="molecule type" value="Genomic_DNA"/>
</dbReference>
<reference evidence="1" key="1">
    <citation type="submission" date="2021-04" db="EMBL/GenBank/DDBJ databases">
        <authorList>
            <person name="Chebbi M.A.C M."/>
        </authorList>
    </citation>
    <scope>NUCLEOTIDE SEQUENCE</scope>
</reference>
<accession>A0A8J2MPU0</accession>
<comment type="caution">
    <text evidence="1">The sequence shown here is derived from an EMBL/GenBank/DDBJ whole genome shotgun (WGS) entry which is preliminary data.</text>
</comment>
<keyword evidence="2" id="KW-1185">Reference proteome</keyword>
<dbReference type="AlphaFoldDB" id="A0A8J2MPU0"/>
<sequence>MAKNQAIFQLNDLFDDHEEILIYDDRYLKCIVNPKPQAARDFEDENPGIKVKQCPAHLTFRTTTDKQHLTITQFEPEHDHDPSDRTPRLKACKQQVAKNKIRDTVIVNHKQNLDDSVNSSVLNLPDDQQIQSPIITESNAEVLSSLPETADESINIADIAVVCEEDFDILLKNMEINIRSALHKEKQNQKIYRVNQMLNGINNNENNFGVASKVENLSIYLSRSRGRNRGRKNRVIGLPASKRNYSIKSFDELREGQKKKYILKLMFDDEDFIKDIILRIKKLSCQT</sequence>
<organism evidence="1 2">
    <name type="scientific">Cotesia congregata</name>
    <name type="common">Parasitoid wasp</name>
    <name type="synonym">Apanteles congregatus</name>
    <dbReference type="NCBI Taxonomy" id="51543"/>
    <lineage>
        <taxon>Eukaryota</taxon>
        <taxon>Metazoa</taxon>
        <taxon>Ecdysozoa</taxon>
        <taxon>Arthropoda</taxon>
        <taxon>Hexapoda</taxon>
        <taxon>Insecta</taxon>
        <taxon>Pterygota</taxon>
        <taxon>Neoptera</taxon>
        <taxon>Endopterygota</taxon>
        <taxon>Hymenoptera</taxon>
        <taxon>Apocrita</taxon>
        <taxon>Ichneumonoidea</taxon>
        <taxon>Braconidae</taxon>
        <taxon>Microgastrinae</taxon>
        <taxon>Cotesia</taxon>
    </lineage>
</organism>
<protein>
    <submittedName>
        <fullName evidence="1">Uncharacterized protein</fullName>
    </submittedName>
</protein>